<keyword evidence="10" id="KW-1185">Reference proteome</keyword>
<proteinExistence type="inferred from homology"/>
<dbReference type="RefSeq" id="WP_084046062.1">
    <property type="nucleotide sequence ID" value="NZ_FWWU01000005.1"/>
</dbReference>
<feature type="transmembrane region" description="Helical" evidence="7">
    <location>
        <begin position="24"/>
        <end position="45"/>
    </location>
</feature>
<keyword evidence="4 7" id="KW-0812">Transmembrane</keyword>
<evidence type="ECO:0000256" key="5">
    <source>
        <dbReference type="ARBA" id="ARBA00022989"/>
    </source>
</evidence>
<reference evidence="9 10" key="1">
    <citation type="submission" date="2017-04" db="EMBL/GenBank/DDBJ databases">
        <authorList>
            <person name="Afonso C.L."/>
            <person name="Miller P.J."/>
            <person name="Scott M.A."/>
            <person name="Spackman E."/>
            <person name="Goraichik I."/>
            <person name="Dimitrov K.M."/>
            <person name="Suarez D.L."/>
            <person name="Swayne D.E."/>
        </authorList>
    </citation>
    <scope>NUCLEOTIDE SEQUENCE [LARGE SCALE GENOMIC DNA]</scope>
    <source>
        <strain evidence="9 10">KR-140</strain>
    </source>
</reference>
<dbReference type="CDD" id="cd05709">
    <property type="entry name" value="S2P-M50"/>
    <property type="match status" value="1"/>
</dbReference>
<feature type="transmembrane region" description="Helical" evidence="7">
    <location>
        <begin position="161"/>
        <end position="185"/>
    </location>
</feature>
<feature type="domain" description="Peptidase M50" evidence="8">
    <location>
        <begin position="62"/>
        <end position="154"/>
    </location>
</feature>
<evidence type="ECO:0000313" key="9">
    <source>
        <dbReference type="EMBL" id="SMB81845.1"/>
    </source>
</evidence>
<organism evidence="9 10">
    <name type="scientific">Deinococcus hopiensis KR-140</name>
    <dbReference type="NCBI Taxonomy" id="695939"/>
    <lineage>
        <taxon>Bacteria</taxon>
        <taxon>Thermotogati</taxon>
        <taxon>Deinococcota</taxon>
        <taxon>Deinococci</taxon>
        <taxon>Deinococcales</taxon>
        <taxon>Deinococcaceae</taxon>
        <taxon>Deinococcus</taxon>
    </lineage>
</organism>
<dbReference type="Pfam" id="PF02163">
    <property type="entry name" value="Peptidase_M50"/>
    <property type="match status" value="1"/>
</dbReference>
<comment type="similarity">
    <text evidence="3">Belongs to the peptidase M50B family.</text>
</comment>
<comment type="cofactor">
    <cofactor evidence="1">
        <name>Zn(2+)</name>
        <dbReference type="ChEBI" id="CHEBI:29105"/>
    </cofactor>
</comment>
<dbReference type="OrthoDB" id="927026at2"/>
<feature type="transmembrane region" description="Helical" evidence="7">
    <location>
        <begin position="57"/>
        <end position="79"/>
    </location>
</feature>
<feature type="transmembrane region" description="Helical" evidence="7">
    <location>
        <begin position="132"/>
        <end position="155"/>
    </location>
</feature>
<sequence length="382" mass="41077">MTDRSPTAHRASTPSSLRRLARQFALPLSIWRLCLITAGVSSLYLPLNSLEFNPNAAFVWIAVFFLPSIVLHELGHALAGRLQGMRFAGLVAGPLKIELRGRRPALTFSTYRASGGQALLDPGPPTGLRHRLAWMFLAGPLTNLLVAAVTYPVLWVAGPHWPAAVVAPLFALSAINAIGGVMNLVPSFTPGMAVSDGDALLTLLRSRREAPEAVALGSLITLTGTGTLSPAWAAQLRYSQPAGDLNRYIRGMALHGHAVREEDRAEALRQAQDMVNIAADLPTFFRRSAALELVLAAPEPDPQAIDQALQALSRREQGLLRSFGTLDRALAVLAMARGDREAALGAVSRGLEAARTFQRRSLSRANSTDLTVLERLASQLSR</sequence>
<evidence type="ECO:0000256" key="4">
    <source>
        <dbReference type="ARBA" id="ARBA00022692"/>
    </source>
</evidence>
<evidence type="ECO:0000256" key="1">
    <source>
        <dbReference type="ARBA" id="ARBA00001947"/>
    </source>
</evidence>
<dbReference type="AlphaFoldDB" id="A0A1W1UL40"/>
<dbReference type="InterPro" id="IPR008915">
    <property type="entry name" value="Peptidase_M50"/>
</dbReference>
<evidence type="ECO:0000259" key="8">
    <source>
        <dbReference type="Pfam" id="PF02163"/>
    </source>
</evidence>
<protein>
    <recommendedName>
        <fullName evidence="8">Peptidase M50 domain-containing protein</fullName>
    </recommendedName>
</protein>
<dbReference type="EMBL" id="FWWU01000005">
    <property type="protein sequence ID" value="SMB81845.1"/>
    <property type="molecule type" value="Genomic_DNA"/>
</dbReference>
<dbReference type="GO" id="GO:0016020">
    <property type="term" value="C:membrane"/>
    <property type="evidence" value="ECO:0007669"/>
    <property type="project" value="UniProtKB-SubCell"/>
</dbReference>
<name>A0A1W1UL40_9DEIO</name>
<evidence type="ECO:0000256" key="3">
    <source>
        <dbReference type="ARBA" id="ARBA00007931"/>
    </source>
</evidence>
<evidence type="ECO:0000256" key="7">
    <source>
        <dbReference type="SAM" id="Phobius"/>
    </source>
</evidence>
<keyword evidence="5 7" id="KW-1133">Transmembrane helix</keyword>
<evidence type="ECO:0000313" key="10">
    <source>
        <dbReference type="Proteomes" id="UP000192582"/>
    </source>
</evidence>
<dbReference type="Proteomes" id="UP000192582">
    <property type="component" value="Unassembled WGS sequence"/>
</dbReference>
<accession>A0A1W1UL40</accession>
<dbReference type="GO" id="GO:0006508">
    <property type="term" value="P:proteolysis"/>
    <property type="evidence" value="ECO:0007669"/>
    <property type="project" value="InterPro"/>
</dbReference>
<comment type="subcellular location">
    <subcellularLocation>
        <location evidence="2">Membrane</location>
        <topology evidence="2">Multi-pass membrane protein</topology>
    </subcellularLocation>
</comment>
<gene>
    <name evidence="9" type="ORF">SAMN00790413_04741</name>
</gene>
<dbReference type="STRING" id="695939.SAMN00790413_04741"/>
<evidence type="ECO:0000256" key="6">
    <source>
        <dbReference type="ARBA" id="ARBA00023136"/>
    </source>
</evidence>
<evidence type="ECO:0000256" key="2">
    <source>
        <dbReference type="ARBA" id="ARBA00004141"/>
    </source>
</evidence>
<keyword evidence="6 7" id="KW-0472">Membrane</keyword>